<name>X0Z7C8_9ZZZZ</name>
<gene>
    <name evidence="1" type="ORF">S01H4_13647</name>
</gene>
<feature type="non-terminal residue" evidence="1">
    <location>
        <position position="64"/>
    </location>
</feature>
<sequence length="64" mass="7054">MSRGHRLGIKEQGIEVVRKPINPAADMFLGVKLSTQNYDALLIGWDAQTLQNDVTFNGGNSTYC</sequence>
<organism evidence="1">
    <name type="scientific">marine sediment metagenome</name>
    <dbReference type="NCBI Taxonomy" id="412755"/>
    <lineage>
        <taxon>unclassified sequences</taxon>
        <taxon>metagenomes</taxon>
        <taxon>ecological metagenomes</taxon>
    </lineage>
</organism>
<dbReference type="AlphaFoldDB" id="X0Z7C8"/>
<protein>
    <submittedName>
        <fullName evidence="1">Uncharacterized protein</fullName>
    </submittedName>
</protein>
<accession>X0Z7C8</accession>
<dbReference type="EMBL" id="BART01006005">
    <property type="protein sequence ID" value="GAG56298.1"/>
    <property type="molecule type" value="Genomic_DNA"/>
</dbReference>
<reference evidence="1" key="1">
    <citation type="journal article" date="2014" name="Front. Microbiol.">
        <title>High frequency of phylogenetically diverse reductive dehalogenase-homologous genes in deep subseafloor sedimentary metagenomes.</title>
        <authorList>
            <person name="Kawai M."/>
            <person name="Futagami T."/>
            <person name="Toyoda A."/>
            <person name="Takaki Y."/>
            <person name="Nishi S."/>
            <person name="Hori S."/>
            <person name="Arai W."/>
            <person name="Tsubouchi T."/>
            <person name="Morono Y."/>
            <person name="Uchiyama I."/>
            <person name="Ito T."/>
            <person name="Fujiyama A."/>
            <person name="Inagaki F."/>
            <person name="Takami H."/>
        </authorList>
    </citation>
    <scope>NUCLEOTIDE SEQUENCE</scope>
    <source>
        <strain evidence="1">Expedition CK06-06</strain>
    </source>
</reference>
<comment type="caution">
    <text evidence="1">The sequence shown here is derived from an EMBL/GenBank/DDBJ whole genome shotgun (WGS) entry which is preliminary data.</text>
</comment>
<evidence type="ECO:0000313" key="1">
    <source>
        <dbReference type="EMBL" id="GAG56298.1"/>
    </source>
</evidence>
<proteinExistence type="predicted"/>